<reference evidence="2 3" key="1">
    <citation type="submission" date="2017-10" db="EMBL/GenBank/DDBJ databases">
        <title>Biodiversity and function of Thalassospira species in the particle-attached aromatic-hydrocarbon-degrading consortia from the surface seawater of the China South Sea.</title>
        <authorList>
            <person name="Dong C."/>
            <person name="Liu R."/>
            <person name="Shao Z."/>
        </authorList>
    </citation>
    <scope>NUCLEOTIDE SEQUENCE [LARGE SCALE GENOMIC DNA]</scope>
    <source>
        <strain evidence="2 3">CSC3H3</strain>
    </source>
</reference>
<protein>
    <recommendedName>
        <fullName evidence="1">DUF4123 domain-containing protein</fullName>
    </recommendedName>
</protein>
<feature type="domain" description="DUF4123" evidence="1">
    <location>
        <begin position="202"/>
        <end position="324"/>
    </location>
</feature>
<gene>
    <name evidence="2" type="ORF">CSC3H3_12830</name>
</gene>
<evidence type="ECO:0000259" key="1">
    <source>
        <dbReference type="Pfam" id="PF13503"/>
    </source>
</evidence>
<dbReference type="Pfam" id="PF13503">
    <property type="entry name" value="DUF4123"/>
    <property type="match status" value="1"/>
</dbReference>
<dbReference type="Proteomes" id="UP000233458">
    <property type="component" value="Chromosome"/>
</dbReference>
<dbReference type="InterPro" id="IPR025391">
    <property type="entry name" value="DUF4123"/>
</dbReference>
<name>A0ABN5FEQ2_9PROT</name>
<sequence length="479" mass="53891">MSGRFNCVRNVPDGDCEMTAPELEPWLGHCHFVRDLSGDTDTEDGFGADTATVTETLTGVAAVWVDGRDAYETVLRAHLTAIGGDLSPLRLLWAEDVMPATEWMVRHAREKQALDLARNVYAQHPVELGLLASDATTTAEPVAWLDIKEIPGIEPLDGQFGVYPRKTVPDGLLEPLFGEVEPTAAEISFYDGLENVPPLKTYAVIDAGKLTGGASAIETCGMPWRCMFKGKAAVELGDVAPYLIELDRGANFTRILFTHDPNANAQATTRHLWHREPAIYIRSRADIDDLWKHFRRFTRIQDEMGKWYYLRFWEPEHLTKRLENVDFARKFLSFDGNGVLVCPTTKATYLIRKTETDMSGFSGPVTIDINVIENDLRRNWFERVAGNIVASFPEHALDLPKVRALTEISVNRMQSYGFISENHLTILASWEVFYGERYESKDPDGLLETICRSGAPAIRKFNAFRKRMESLSPDVMEAE</sequence>
<evidence type="ECO:0000313" key="2">
    <source>
        <dbReference type="EMBL" id="AUG53501.1"/>
    </source>
</evidence>
<proteinExistence type="predicted"/>
<accession>A0ABN5FEQ2</accession>
<dbReference type="EMBL" id="CP024199">
    <property type="protein sequence ID" value="AUG53501.1"/>
    <property type="molecule type" value="Genomic_DNA"/>
</dbReference>
<organism evidence="2 3">
    <name type="scientific">Thalassospira marina</name>
    <dbReference type="NCBI Taxonomy" id="2048283"/>
    <lineage>
        <taxon>Bacteria</taxon>
        <taxon>Pseudomonadati</taxon>
        <taxon>Pseudomonadota</taxon>
        <taxon>Alphaproteobacteria</taxon>
        <taxon>Rhodospirillales</taxon>
        <taxon>Thalassospiraceae</taxon>
        <taxon>Thalassospira</taxon>
    </lineage>
</organism>
<evidence type="ECO:0000313" key="3">
    <source>
        <dbReference type="Proteomes" id="UP000233458"/>
    </source>
</evidence>
<keyword evidence="3" id="KW-1185">Reference proteome</keyword>